<dbReference type="EnsemblMetazoa" id="XM_019993803.1">
    <property type="protein sequence ID" value="XP_019849362.1"/>
    <property type="gene ID" value="LOC109580530"/>
</dbReference>
<evidence type="ECO:0000256" key="2">
    <source>
        <dbReference type="SAM" id="MobiDB-lite"/>
    </source>
</evidence>
<protein>
    <submittedName>
        <fullName evidence="3">Uncharacterized protein</fullName>
    </submittedName>
</protein>
<evidence type="ECO:0000256" key="1">
    <source>
        <dbReference type="SAM" id="Coils"/>
    </source>
</evidence>
<feature type="coiled-coil region" evidence="1">
    <location>
        <begin position="560"/>
        <end position="587"/>
    </location>
</feature>
<sequence length="664" mass="73369">MSCYCGSLALLGVYKGNKQFQQSKQNPYYDHHKNSCAYRIHTQPILKMLLSVVLLLFISYSTASDTYPAFTASFSINPIKENCTYYISVRYKKPGDDSFTTFTPWYLAYAINGSNLVCNENRKIVSLQLPNDSEVQYQLQIQSDDISVTDCCINASRRVRFDYKNETKFYAYKNFFCDTNELCPNSSFPTRIIKVGPDFNKLSPAESNCSMLINNENISVLSMGEIWGNDTMLPTQSKGSNTIRFSLKMDGCVRPLPINSAPNPVLLSMITDQNETIHLAYYAPVGYDNWISNITGDLSLNNISIYSPRSHDDVTFIEIDINDTIEGFLLVWTQYHYIPEGEHWTVALRKNNKTFINEQQLHCYSNGKPNGDNSWISMKYGNGSSPRVVSLCFKRKGYNDATCPNFTIPVNPAPSSPNVAHDSITCISSEMTTSPNGVTRSSNAVTTTSIMSFTSFSFTSSLFVTSSIHSLSTEISESLSPSPSTRGTSSFPFATSASIPISSSTSSPKPSCTPDGVWPETQAGEIARGTCKQGIFNATRHCRDNGTWGIINCSTSESFDKILEKAMNDTEAALNSLNDNLTDINVKEVAVLLNIISNFSQNFTEDQAGTALSIVDGIFAMGIDGPQEDKRNIGSQLIMTMDNIALKLQEPDVSISIGSIGMNT</sequence>
<organism evidence="3 4">
    <name type="scientific">Amphimedon queenslandica</name>
    <name type="common">Sponge</name>
    <dbReference type="NCBI Taxonomy" id="400682"/>
    <lineage>
        <taxon>Eukaryota</taxon>
        <taxon>Metazoa</taxon>
        <taxon>Porifera</taxon>
        <taxon>Demospongiae</taxon>
        <taxon>Heteroscleromorpha</taxon>
        <taxon>Haplosclerida</taxon>
        <taxon>Niphatidae</taxon>
        <taxon>Amphimedon</taxon>
    </lineage>
</organism>
<accession>A0AAN0IXT7</accession>
<dbReference type="RefSeq" id="XP_019849362.1">
    <property type="nucleotide sequence ID" value="XM_019993803.1"/>
</dbReference>
<proteinExistence type="predicted"/>
<evidence type="ECO:0000313" key="3">
    <source>
        <dbReference type="EnsemblMetazoa" id="XP_019849362.1"/>
    </source>
</evidence>
<keyword evidence="4" id="KW-1185">Reference proteome</keyword>
<dbReference type="GeneID" id="109580530"/>
<dbReference type="Proteomes" id="UP000007879">
    <property type="component" value="Unassembled WGS sequence"/>
</dbReference>
<dbReference type="KEGG" id="aqu:109580530"/>
<feature type="compositionally biased region" description="Low complexity" evidence="2">
    <location>
        <begin position="499"/>
        <end position="508"/>
    </location>
</feature>
<feature type="region of interest" description="Disordered" evidence="2">
    <location>
        <begin position="499"/>
        <end position="520"/>
    </location>
</feature>
<reference evidence="4" key="1">
    <citation type="journal article" date="2010" name="Nature">
        <title>The Amphimedon queenslandica genome and the evolution of animal complexity.</title>
        <authorList>
            <person name="Srivastava M."/>
            <person name="Simakov O."/>
            <person name="Chapman J."/>
            <person name="Fahey B."/>
            <person name="Gauthier M.E."/>
            <person name="Mitros T."/>
            <person name="Richards G.S."/>
            <person name="Conaco C."/>
            <person name="Dacre M."/>
            <person name="Hellsten U."/>
            <person name="Larroux C."/>
            <person name="Putnam N.H."/>
            <person name="Stanke M."/>
            <person name="Adamska M."/>
            <person name="Darling A."/>
            <person name="Degnan S.M."/>
            <person name="Oakley T.H."/>
            <person name="Plachetzki D.C."/>
            <person name="Zhai Y."/>
            <person name="Adamski M."/>
            <person name="Calcino A."/>
            <person name="Cummins S.F."/>
            <person name="Goodstein D.M."/>
            <person name="Harris C."/>
            <person name="Jackson D.J."/>
            <person name="Leys S.P."/>
            <person name="Shu S."/>
            <person name="Woodcroft B.J."/>
            <person name="Vervoort M."/>
            <person name="Kosik K.S."/>
            <person name="Manning G."/>
            <person name="Degnan B.M."/>
            <person name="Rokhsar D.S."/>
        </authorList>
    </citation>
    <scope>NUCLEOTIDE SEQUENCE [LARGE SCALE GENOMIC DNA]</scope>
</reference>
<keyword evidence="1" id="KW-0175">Coiled coil</keyword>
<name>A0AAN0IXT7_AMPQE</name>
<dbReference type="AlphaFoldDB" id="A0AAN0IXT7"/>
<evidence type="ECO:0000313" key="4">
    <source>
        <dbReference type="Proteomes" id="UP000007879"/>
    </source>
</evidence>
<reference evidence="3" key="2">
    <citation type="submission" date="2024-06" db="UniProtKB">
        <authorList>
            <consortium name="EnsemblMetazoa"/>
        </authorList>
    </citation>
    <scope>IDENTIFICATION</scope>
</reference>